<dbReference type="PANTHER" id="PTHR12110:SF53">
    <property type="entry name" value="BLR5974 PROTEIN"/>
    <property type="match status" value="1"/>
</dbReference>
<evidence type="ECO:0000313" key="2">
    <source>
        <dbReference type="EMBL" id="GAA3757054.1"/>
    </source>
</evidence>
<feature type="domain" description="Xylose isomerase-like TIM barrel" evidence="1">
    <location>
        <begin position="46"/>
        <end position="182"/>
    </location>
</feature>
<name>A0ABP7G898_9ACTN</name>
<dbReference type="InterPro" id="IPR050312">
    <property type="entry name" value="IolE/XylAMocC-like"/>
</dbReference>
<dbReference type="Pfam" id="PF01261">
    <property type="entry name" value="AP_endonuc_2"/>
    <property type="match status" value="1"/>
</dbReference>
<evidence type="ECO:0000259" key="1">
    <source>
        <dbReference type="Pfam" id="PF01261"/>
    </source>
</evidence>
<dbReference type="PANTHER" id="PTHR12110">
    <property type="entry name" value="HYDROXYPYRUVATE ISOMERASE"/>
    <property type="match status" value="1"/>
</dbReference>
<proteinExistence type="predicted"/>
<accession>A0ABP7G898</accession>
<keyword evidence="3" id="KW-1185">Reference proteome</keyword>
<gene>
    <name evidence="2" type="ORF">GCM10022402_39250</name>
</gene>
<comment type="caution">
    <text evidence="2">The sequence shown here is derived from an EMBL/GenBank/DDBJ whole genome shotgun (WGS) entry which is preliminary data.</text>
</comment>
<protein>
    <recommendedName>
        <fullName evidence="1">Xylose isomerase-like TIM barrel domain-containing protein</fullName>
    </recommendedName>
</protein>
<dbReference type="SUPFAM" id="SSF51658">
    <property type="entry name" value="Xylose isomerase-like"/>
    <property type="match status" value="2"/>
</dbReference>
<sequence>MTGLGTPIQGVTLYSFTRAFHGRHYDLEGLIRRVGQDGFGPGLEIIGFSSFRGFPEFDDASVAWFRDLVDEVGLVPTSLAINTDVGIRRDRLMTDDELLEYMRRQIEAASRLGFPIARVQISLTPDSMEKLLPVAERYGVTLALEVHAHHYATNEHILRLRDRYERLGSPLLGFTADWGATVSGFAPSLLEAYRRRGADPELLTAVQGLWNDFYEQGPPPTQVEHGKRFGAFIELAAEHGRPDLGVDFAINGTGLFGPAPVDTWREIMPWVRHVHGKFFGIDPGGEEPSVPVRDLIALLVDSGYSGAVSSEYEGWHWNYWDDPFEIVRAEQALQRAAANSAASRMLTDAAEARASLARHLAAPARS</sequence>
<dbReference type="EMBL" id="BAABDD010000024">
    <property type="protein sequence ID" value="GAA3757054.1"/>
    <property type="molecule type" value="Genomic_DNA"/>
</dbReference>
<evidence type="ECO:0000313" key="3">
    <source>
        <dbReference type="Proteomes" id="UP001500908"/>
    </source>
</evidence>
<organism evidence="2 3">
    <name type="scientific">Salinactinospora qingdaonensis</name>
    <dbReference type="NCBI Taxonomy" id="702744"/>
    <lineage>
        <taxon>Bacteria</taxon>
        <taxon>Bacillati</taxon>
        <taxon>Actinomycetota</taxon>
        <taxon>Actinomycetes</taxon>
        <taxon>Streptosporangiales</taxon>
        <taxon>Nocardiopsidaceae</taxon>
        <taxon>Salinactinospora</taxon>
    </lineage>
</organism>
<dbReference type="RefSeq" id="WP_344974466.1">
    <property type="nucleotide sequence ID" value="NZ_BAABDD010000024.1"/>
</dbReference>
<dbReference type="Proteomes" id="UP001500908">
    <property type="component" value="Unassembled WGS sequence"/>
</dbReference>
<reference evidence="3" key="1">
    <citation type="journal article" date="2019" name="Int. J. Syst. Evol. Microbiol.">
        <title>The Global Catalogue of Microorganisms (GCM) 10K type strain sequencing project: providing services to taxonomists for standard genome sequencing and annotation.</title>
        <authorList>
            <consortium name="The Broad Institute Genomics Platform"/>
            <consortium name="The Broad Institute Genome Sequencing Center for Infectious Disease"/>
            <person name="Wu L."/>
            <person name="Ma J."/>
        </authorList>
    </citation>
    <scope>NUCLEOTIDE SEQUENCE [LARGE SCALE GENOMIC DNA]</scope>
    <source>
        <strain evidence="3">JCM 17137</strain>
    </source>
</reference>
<dbReference type="Gene3D" id="3.20.20.150">
    <property type="entry name" value="Divalent-metal-dependent TIM barrel enzymes"/>
    <property type="match status" value="1"/>
</dbReference>
<dbReference type="InterPro" id="IPR013022">
    <property type="entry name" value="Xyl_isomerase-like_TIM-brl"/>
</dbReference>
<dbReference type="InterPro" id="IPR036237">
    <property type="entry name" value="Xyl_isomerase-like_sf"/>
</dbReference>